<proteinExistence type="predicted"/>
<dbReference type="Proteomes" id="UP000319663">
    <property type="component" value="Unassembled WGS sequence"/>
</dbReference>
<organism evidence="2 3">
    <name type="scientific">Monascus purpureus</name>
    <name type="common">Red mold</name>
    <name type="synonym">Monascus anka</name>
    <dbReference type="NCBI Taxonomy" id="5098"/>
    <lineage>
        <taxon>Eukaryota</taxon>
        <taxon>Fungi</taxon>
        <taxon>Dikarya</taxon>
        <taxon>Ascomycota</taxon>
        <taxon>Pezizomycotina</taxon>
        <taxon>Eurotiomycetes</taxon>
        <taxon>Eurotiomycetidae</taxon>
        <taxon>Eurotiales</taxon>
        <taxon>Aspergillaceae</taxon>
        <taxon>Monascus</taxon>
    </lineage>
</organism>
<comment type="caution">
    <text evidence="2">The sequence shown here is derived from an EMBL/GenBank/DDBJ whole genome shotgun (WGS) entry which is preliminary data.</text>
</comment>
<evidence type="ECO:0000313" key="2">
    <source>
        <dbReference type="EMBL" id="TQB73414.1"/>
    </source>
</evidence>
<keyword evidence="3" id="KW-1185">Reference proteome</keyword>
<feature type="compositionally biased region" description="Polar residues" evidence="1">
    <location>
        <begin position="85"/>
        <end position="96"/>
    </location>
</feature>
<evidence type="ECO:0000256" key="1">
    <source>
        <dbReference type="SAM" id="MobiDB-lite"/>
    </source>
</evidence>
<feature type="compositionally biased region" description="Basic and acidic residues" evidence="1">
    <location>
        <begin position="18"/>
        <end position="39"/>
    </location>
</feature>
<dbReference type="AlphaFoldDB" id="A0A507QZN8"/>
<dbReference type="EMBL" id="VIFY01000045">
    <property type="protein sequence ID" value="TQB73414.1"/>
    <property type="molecule type" value="Genomic_DNA"/>
</dbReference>
<name>A0A507QZN8_MONPU</name>
<evidence type="ECO:0000313" key="3">
    <source>
        <dbReference type="Proteomes" id="UP000319663"/>
    </source>
</evidence>
<feature type="region of interest" description="Disordered" evidence="1">
    <location>
        <begin position="1"/>
        <end position="132"/>
    </location>
</feature>
<gene>
    <name evidence="2" type="ORF">MPDQ_005910</name>
</gene>
<dbReference type="STRING" id="5098.A0A507QZN8"/>
<feature type="compositionally biased region" description="Basic and acidic residues" evidence="1">
    <location>
        <begin position="72"/>
        <end position="84"/>
    </location>
</feature>
<protein>
    <submittedName>
        <fullName evidence="2">Uncharacterized protein</fullName>
    </submittedName>
</protein>
<feature type="region of interest" description="Disordered" evidence="1">
    <location>
        <begin position="175"/>
        <end position="200"/>
    </location>
</feature>
<dbReference type="OrthoDB" id="4779541at2759"/>
<accession>A0A507QZN8</accession>
<feature type="compositionally biased region" description="Polar residues" evidence="1">
    <location>
        <begin position="49"/>
        <end position="66"/>
    </location>
</feature>
<reference evidence="2 3" key="1">
    <citation type="submission" date="2019-06" db="EMBL/GenBank/DDBJ databases">
        <title>Wine fermentation using esterase from Monascus purpureus.</title>
        <authorList>
            <person name="Geng C."/>
            <person name="Zhang Y."/>
        </authorList>
    </citation>
    <scope>NUCLEOTIDE SEQUENCE [LARGE SCALE GENOMIC DNA]</scope>
    <source>
        <strain evidence="2">HQ1</strain>
    </source>
</reference>
<sequence length="200" mass="21314">MASTDGVAPPSPPAGVPHRSELLNKLDPRARNDNKREYDGSYGDKTAYGTVNTSTPSRVSQGSSTGAPGIAHVDDRRNAYDPRTTHFNSATGSGFSTAGERETELQQRGHPGTVHPEHDHEHRHHHGTETNLDSWATRTSERAGSGVTGLVSGIHGAGEALRGGLMAAADRIFGDSEGAARNEEIARKGEEEMREGISRV</sequence>